<dbReference type="GO" id="GO:0016285">
    <property type="term" value="F:alanyl aminopeptidase activity"/>
    <property type="evidence" value="ECO:0007669"/>
    <property type="project" value="UniProtKB-EC"/>
</dbReference>
<dbReference type="Gene3D" id="1.25.50.10">
    <property type="entry name" value="Peptidase M1, alanyl aminopeptidase, C-terminal domain"/>
    <property type="match status" value="1"/>
</dbReference>
<feature type="domain" description="Aminopeptidase N-like N-terminal" evidence="17">
    <location>
        <begin position="25"/>
        <end position="186"/>
    </location>
</feature>
<keyword evidence="7" id="KW-0645">Protease</keyword>
<comment type="catalytic activity">
    <reaction evidence="1">
        <text>Release of an N-terminal amino acid, Xaa-|-Yaa- from a peptide, amide or arylamide. Xaa is preferably Ala, but may be most amino acids including Pro (slow action). When a terminal hydrophobic residue is followed by a prolyl residue, the two may be released as an intact Xaa-Pro dipeptide.</text>
        <dbReference type="EC" id="3.4.11.2"/>
    </reaction>
</comment>
<evidence type="ECO:0000256" key="10">
    <source>
        <dbReference type="ARBA" id="ARBA00022833"/>
    </source>
</evidence>
<gene>
    <name evidence="18" type="ORF">MT2528_3801</name>
    <name evidence="19" type="ORF">NVI5450_3981</name>
</gene>
<evidence type="ECO:0000259" key="16">
    <source>
        <dbReference type="Pfam" id="PF17432"/>
    </source>
</evidence>
<evidence type="ECO:0000256" key="8">
    <source>
        <dbReference type="ARBA" id="ARBA00022723"/>
    </source>
</evidence>
<comment type="similarity">
    <text evidence="3">Belongs to the peptidase M1 family.</text>
</comment>
<dbReference type="InterPro" id="IPR027268">
    <property type="entry name" value="Peptidase_M4/M1_CTD_sf"/>
</dbReference>
<dbReference type="AlphaFoldDB" id="A0A090K8G5"/>
<evidence type="ECO:0000256" key="7">
    <source>
        <dbReference type="ARBA" id="ARBA00022670"/>
    </source>
</evidence>
<dbReference type="CDD" id="cd09600">
    <property type="entry name" value="M1_APN"/>
    <property type="match status" value="1"/>
</dbReference>
<dbReference type="InterPro" id="IPR012779">
    <property type="entry name" value="Peptidase_M1_pepN"/>
</dbReference>
<feature type="domain" description="Peptidase M1 alanyl aminopeptidase Ig-like fold" evidence="15">
    <location>
        <begin position="444"/>
        <end position="544"/>
    </location>
</feature>
<keyword evidence="10" id="KW-0862">Zinc</keyword>
<comment type="cofactor">
    <cofactor evidence="2">
        <name>Zn(2+)</name>
        <dbReference type="ChEBI" id="CHEBI:29105"/>
    </cofactor>
</comment>
<evidence type="ECO:0000259" key="14">
    <source>
        <dbReference type="Pfam" id="PF01433"/>
    </source>
</evidence>
<dbReference type="Pfam" id="PF17900">
    <property type="entry name" value="Peptidase_M1_N"/>
    <property type="match status" value="1"/>
</dbReference>
<evidence type="ECO:0000256" key="4">
    <source>
        <dbReference type="ARBA" id="ARBA00012564"/>
    </source>
</evidence>
<dbReference type="Gene3D" id="1.10.390.10">
    <property type="entry name" value="Neutral Protease Domain 2"/>
    <property type="match status" value="1"/>
</dbReference>
<dbReference type="FunFam" id="2.60.40.1840:FF:000001">
    <property type="entry name" value="Aminopeptidase N"/>
    <property type="match status" value="1"/>
</dbReference>
<evidence type="ECO:0000256" key="5">
    <source>
        <dbReference type="ARBA" id="ARBA00015611"/>
    </source>
</evidence>
<evidence type="ECO:0000313" key="20">
    <source>
        <dbReference type="Proteomes" id="UP000182660"/>
    </source>
</evidence>
<dbReference type="GO" id="GO:0006508">
    <property type="term" value="P:proteolysis"/>
    <property type="evidence" value="ECO:0007669"/>
    <property type="project" value="UniProtKB-UniRule"/>
</dbReference>
<evidence type="ECO:0000259" key="17">
    <source>
        <dbReference type="Pfam" id="PF17900"/>
    </source>
</evidence>
<dbReference type="EMBL" id="FPLD01000112">
    <property type="protein sequence ID" value="SGZ13898.1"/>
    <property type="molecule type" value="Genomic_DNA"/>
</dbReference>
<evidence type="ECO:0000313" key="19">
    <source>
        <dbReference type="EMBL" id="SGZ13898.1"/>
    </source>
</evidence>
<keyword evidence="9" id="KW-0378">Hydrolase</keyword>
<dbReference type="InterPro" id="IPR024601">
    <property type="entry name" value="Peptidase_M1_pepN_C"/>
</dbReference>
<dbReference type="Proteomes" id="UP000182660">
    <property type="component" value="Unassembled WGS sequence"/>
</dbReference>
<keyword evidence="6 19" id="KW-0031">Aminopeptidase</keyword>
<dbReference type="InterPro" id="IPR045357">
    <property type="entry name" value="Aminopeptidase_N-like_N"/>
</dbReference>
<dbReference type="FunFam" id="3.30.2010.30:FF:000002">
    <property type="entry name" value="Putative aminopeptidase N"/>
    <property type="match status" value="1"/>
</dbReference>
<dbReference type="MEROPS" id="M01.005"/>
<dbReference type="InterPro" id="IPR038438">
    <property type="entry name" value="PepN_Ig-like_sf"/>
</dbReference>
<evidence type="ECO:0000256" key="13">
    <source>
        <dbReference type="NCBIfam" id="TIGR02414"/>
    </source>
</evidence>
<dbReference type="Pfam" id="PF11940">
    <property type="entry name" value="DUF3458"/>
    <property type="match status" value="1"/>
</dbReference>
<keyword evidence="11" id="KW-0482">Metalloprotease</keyword>
<sequence>MTVMPNAKHLKDYTEPHYFIDSIDLDFNLDDSSTKIVAISKVRRSGSHNDPLILDGVDLTLLSVSIDGHHTDNYLVKDNQLIISDLPSECVLIIETEVNPQENTSLEGLYKSADAFCTQCESEGFRKITYYLDRPDVLAVFSTKITADKAAFPYLLSNGNCVDRGELDNGRHWVQWRDPYPKPAYLFALVAGDFDVLRDNYITTSGRDVKLELFVDKGNLSRGHHAIESLKNSMKWDEDRFGLEYDLDIYMIVAVDFFNMGAMENKGLNVFNSKYVLADAASATDVDYLGIEAVIGHEYFHNWTGNRITCRDWFQLSLKEGLTVFRDQEFSSDLGSRAVNRIQNVKILRSAQFPEDAGPMAHPIRPASVIEMNNFYTATVYNKGAEVIRMIHTLLGEQNFRAGMDLYFERHDGQAVTCDDFVASMQDASGVDLTLFKNWYSQSGTPQVTVTDHYDAENNIYTLSMQQHTPSTADQKVKHVLHIPVDIELLDEQGGKIELIFEGKGVHHILNLTEKQQDFVFENVMSAPVPSLFREFSAPVKLNYAYTNEQLTMLMVHASNDFARWDASQLLINKHVIENVTRIRDKQNLLLPTVFGQAFRDLVSNEELDPALKAEMLQFPSTNSLMGLFDEVDVDALLSVTAFIKLAIAENVATTCASIYADMPKRAYEVDHAHIALRSLKNVCLEYIALAGVTHVNELVLAQFKQSDNMTDTMGAISAANKAQLPCFKTMMSAFETNWSHDGLVMDKWFSQIGASPSENCLSVVKDTLNHVSFSLANPNRTRSLVGSFSAHNTSAFHAIDGSGYVFLTDILCQLNSSNPQIASRLITPLIEFKKFDQARQALMKAQLIRLSKLDGLATDLFEKIDRALA</sequence>
<name>A0A090K8G5_9GAMM</name>
<dbReference type="GO" id="GO:0008237">
    <property type="term" value="F:metallopeptidase activity"/>
    <property type="evidence" value="ECO:0007669"/>
    <property type="project" value="UniProtKB-UniRule"/>
</dbReference>
<feature type="domain" description="Peptidase M1 membrane alanine aminopeptidase" evidence="14">
    <location>
        <begin position="226"/>
        <end position="437"/>
    </location>
</feature>
<protein>
    <recommendedName>
        <fullName evidence="5 13">Aminopeptidase N</fullName>
        <ecNumber evidence="4 13">3.4.11.2</ecNumber>
    </recommendedName>
</protein>
<reference evidence="19 21" key="1">
    <citation type="submission" date="2016-11" db="EMBL/GenBank/DDBJ databases">
        <authorList>
            <person name="Jaros S."/>
            <person name="Januszkiewicz K."/>
            <person name="Wedrychowicz H."/>
        </authorList>
    </citation>
    <scope>NUCLEOTIDE SEQUENCE [LARGE SCALE GENOMIC DNA]</scope>
    <source>
        <strain evidence="19">NVI 5450</strain>
    </source>
</reference>
<dbReference type="PRINTS" id="PR00756">
    <property type="entry name" value="ALADIPTASE"/>
</dbReference>
<evidence type="ECO:0000256" key="11">
    <source>
        <dbReference type="ARBA" id="ARBA00023049"/>
    </source>
</evidence>
<dbReference type="RefSeq" id="WP_045110361.1">
    <property type="nucleotide sequence ID" value="NZ_CAWQZC010000024.1"/>
</dbReference>
<dbReference type="InterPro" id="IPR037144">
    <property type="entry name" value="Peptidase_M1_pepN_C_sf"/>
</dbReference>
<dbReference type="EC" id="3.4.11.2" evidence="4 13"/>
<dbReference type="OrthoDB" id="100605at2"/>
<evidence type="ECO:0000256" key="3">
    <source>
        <dbReference type="ARBA" id="ARBA00010136"/>
    </source>
</evidence>
<dbReference type="Gene3D" id="3.30.2010.30">
    <property type="match status" value="1"/>
</dbReference>
<organism evidence="19 21">
    <name type="scientific">Moritella viscosa</name>
    <dbReference type="NCBI Taxonomy" id="80854"/>
    <lineage>
        <taxon>Bacteria</taxon>
        <taxon>Pseudomonadati</taxon>
        <taxon>Pseudomonadota</taxon>
        <taxon>Gammaproteobacteria</taxon>
        <taxon>Alteromonadales</taxon>
        <taxon>Moritellaceae</taxon>
        <taxon>Moritella</taxon>
    </lineage>
</organism>
<evidence type="ECO:0000256" key="12">
    <source>
        <dbReference type="ARBA" id="ARBA00059739"/>
    </source>
</evidence>
<evidence type="ECO:0000313" key="21">
    <source>
        <dbReference type="Proteomes" id="UP000183794"/>
    </source>
</evidence>
<dbReference type="PANTHER" id="PTHR46322:SF1">
    <property type="entry name" value="PUROMYCIN-SENSITIVE AMINOPEPTIDASE"/>
    <property type="match status" value="1"/>
</dbReference>
<dbReference type="GeneID" id="61297607"/>
<dbReference type="FunFam" id="2.60.40.1730:FF:000005">
    <property type="entry name" value="Aminopeptidase N"/>
    <property type="match status" value="1"/>
</dbReference>
<dbReference type="SUPFAM" id="SSF63737">
    <property type="entry name" value="Leukotriene A4 hydrolase N-terminal domain"/>
    <property type="match status" value="1"/>
</dbReference>
<dbReference type="Proteomes" id="UP000183794">
    <property type="component" value="Unassembled WGS sequence"/>
</dbReference>
<dbReference type="Gene3D" id="2.60.40.1840">
    <property type="match status" value="1"/>
</dbReference>
<reference evidence="18 20" key="2">
    <citation type="submission" date="2016-11" db="EMBL/GenBank/DDBJ databases">
        <authorList>
            <person name="Klemetsen T."/>
        </authorList>
    </citation>
    <scope>NUCLEOTIDE SEQUENCE [LARGE SCALE GENOMIC DNA]</scope>
    <source>
        <strain evidence="18">MT 2528</strain>
    </source>
</reference>
<dbReference type="InterPro" id="IPR014782">
    <property type="entry name" value="Peptidase_M1_dom"/>
</dbReference>
<dbReference type="KEGG" id="mvs:MVIS_2144"/>
<accession>A0A090K8G5</accession>
<dbReference type="HOGENOM" id="CLU_007993_2_0_6"/>
<evidence type="ECO:0000256" key="1">
    <source>
        <dbReference type="ARBA" id="ARBA00000098"/>
    </source>
</evidence>
<dbReference type="EMBL" id="FPLJ01000083">
    <property type="protein sequence ID" value="SGY99214.1"/>
    <property type="molecule type" value="Genomic_DNA"/>
</dbReference>
<dbReference type="PANTHER" id="PTHR46322">
    <property type="entry name" value="PUROMYCIN-SENSITIVE AMINOPEPTIDASE"/>
    <property type="match status" value="1"/>
</dbReference>
<dbReference type="GO" id="GO:0008270">
    <property type="term" value="F:zinc ion binding"/>
    <property type="evidence" value="ECO:0007669"/>
    <property type="project" value="InterPro"/>
</dbReference>
<dbReference type="InterPro" id="IPR001930">
    <property type="entry name" value="Peptidase_M1"/>
</dbReference>
<evidence type="ECO:0000256" key="6">
    <source>
        <dbReference type="ARBA" id="ARBA00022438"/>
    </source>
</evidence>
<keyword evidence="8" id="KW-0479">Metal-binding</keyword>
<feature type="domain" description="Peptidase M1 alanyl aminopeptidase C-terminal" evidence="16">
    <location>
        <begin position="549"/>
        <end position="870"/>
    </location>
</feature>
<proteinExistence type="inferred from homology"/>
<dbReference type="InterPro" id="IPR035414">
    <property type="entry name" value="Peptidase_M1_pepN_Ig-like"/>
</dbReference>
<dbReference type="Pfam" id="PF17432">
    <property type="entry name" value="DUF3458_C"/>
    <property type="match status" value="1"/>
</dbReference>
<dbReference type="FunFam" id="1.10.390.10:FF:000002">
    <property type="entry name" value="Aminopeptidase N"/>
    <property type="match status" value="1"/>
</dbReference>
<evidence type="ECO:0000256" key="2">
    <source>
        <dbReference type="ARBA" id="ARBA00001947"/>
    </source>
</evidence>
<keyword evidence="20" id="KW-1185">Reference proteome</keyword>
<evidence type="ECO:0000313" key="18">
    <source>
        <dbReference type="EMBL" id="SGY99214.1"/>
    </source>
</evidence>
<dbReference type="SUPFAM" id="SSF55486">
    <property type="entry name" value="Metalloproteases ('zincins'), catalytic domain"/>
    <property type="match status" value="1"/>
</dbReference>
<comment type="function">
    <text evidence="12">Aminopeptidase N is involved in the degradation of intracellular peptides generated by protein breakdown during normal growth as well as in response to nutrient starvation.</text>
</comment>
<evidence type="ECO:0000259" key="15">
    <source>
        <dbReference type="Pfam" id="PF11940"/>
    </source>
</evidence>
<dbReference type="STRING" id="80854.MVIS_2144"/>
<dbReference type="Pfam" id="PF01433">
    <property type="entry name" value="Peptidase_M1"/>
    <property type="match status" value="1"/>
</dbReference>
<dbReference type="PATRIC" id="fig|80854.5.peg.2289"/>
<dbReference type="InterPro" id="IPR042097">
    <property type="entry name" value="Aminopeptidase_N-like_N_sf"/>
</dbReference>
<dbReference type="NCBIfam" id="TIGR02414">
    <property type="entry name" value="pepN_proteo"/>
    <property type="match status" value="1"/>
</dbReference>
<dbReference type="Gene3D" id="2.60.40.1730">
    <property type="entry name" value="tricorn interacting facor f3 domain"/>
    <property type="match status" value="1"/>
</dbReference>
<evidence type="ECO:0000256" key="9">
    <source>
        <dbReference type="ARBA" id="ARBA00022801"/>
    </source>
</evidence>